<dbReference type="InterPro" id="IPR012337">
    <property type="entry name" value="RNaseH-like_sf"/>
</dbReference>
<dbReference type="Proteomes" id="UP000436088">
    <property type="component" value="Unassembled WGS sequence"/>
</dbReference>
<dbReference type="Pfam" id="PF25597">
    <property type="entry name" value="SH3_retrovirus"/>
    <property type="match status" value="1"/>
</dbReference>
<dbReference type="PANTHER" id="PTHR24286">
    <property type="entry name" value="CYTOCHROME P450 26"/>
    <property type="match status" value="1"/>
</dbReference>
<evidence type="ECO:0000256" key="13">
    <source>
        <dbReference type="SAM" id="Phobius"/>
    </source>
</evidence>
<evidence type="ECO:0000256" key="10">
    <source>
        <dbReference type="PIRSR" id="PIRSR602401-1"/>
    </source>
</evidence>
<feature type="compositionally biased region" description="Basic residues" evidence="12">
    <location>
        <begin position="172"/>
        <end position="182"/>
    </location>
</feature>
<gene>
    <name evidence="16" type="ORF">F3Y22_tig00111409pilonHSYRG00279</name>
</gene>
<dbReference type="CDD" id="cd11043">
    <property type="entry name" value="CYP90-like"/>
    <property type="match status" value="1"/>
</dbReference>
<dbReference type="CDD" id="cd09272">
    <property type="entry name" value="RNase_HI_RT_Ty1"/>
    <property type="match status" value="1"/>
</dbReference>
<feature type="compositionally biased region" description="Basic and acidic residues" evidence="12">
    <location>
        <begin position="200"/>
        <end position="213"/>
    </location>
</feature>
<dbReference type="PROSITE" id="PS50994">
    <property type="entry name" value="INTEGRASE"/>
    <property type="match status" value="1"/>
</dbReference>
<feature type="domain" description="CCHC-type" evidence="14">
    <location>
        <begin position="186"/>
        <end position="201"/>
    </location>
</feature>
<dbReference type="GO" id="GO:0020037">
    <property type="term" value="F:heme binding"/>
    <property type="evidence" value="ECO:0007669"/>
    <property type="project" value="InterPro"/>
</dbReference>
<evidence type="ECO:0000313" key="17">
    <source>
        <dbReference type="Proteomes" id="UP000436088"/>
    </source>
</evidence>
<evidence type="ECO:0000256" key="4">
    <source>
        <dbReference type="ARBA" id="ARBA00022692"/>
    </source>
</evidence>
<dbReference type="InterPro" id="IPR043502">
    <property type="entry name" value="DNA/RNA_pol_sf"/>
</dbReference>
<evidence type="ECO:0000256" key="5">
    <source>
        <dbReference type="ARBA" id="ARBA00022723"/>
    </source>
</evidence>
<keyword evidence="8" id="KW-0560">Oxidoreductase</keyword>
<proteinExistence type="inferred from homology"/>
<evidence type="ECO:0000259" key="15">
    <source>
        <dbReference type="PROSITE" id="PS50994"/>
    </source>
</evidence>
<dbReference type="Pfam" id="PF13976">
    <property type="entry name" value="gag_pre-integrs"/>
    <property type="match status" value="1"/>
</dbReference>
<dbReference type="InterPro" id="IPR025724">
    <property type="entry name" value="GAG-pre-integrase_dom"/>
</dbReference>
<dbReference type="FunFam" id="1.10.630.10:FF:000022">
    <property type="entry name" value="Taxadiene 5-alpha hydroxylase"/>
    <property type="match status" value="1"/>
</dbReference>
<evidence type="ECO:0000256" key="2">
    <source>
        <dbReference type="ARBA" id="ARBA00004167"/>
    </source>
</evidence>
<dbReference type="GO" id="GO:0004497">
    <property type="term" value="F:monooxygenase activity"/>
    <property type="evidence" value="ECO:0007669"/>
    <property type="project" value="InterPro"/>
</dbReference>
<dbReference type="Gene3D" id="1.10.630.10">
    <property type="entry name" value="Cytochrome P450"/>
    <property type="match status" value="1"/>
</dbReference>
<dbReference type="Gene3D" id="4.10.60.10">
    <property type="entry name" value="Zinc finger, CCHC-type"/>
    <property type="match status" value="1"/>
</dbReference>
<feature type="compositionally biased region" description="Polar residues" evidence="12">
    <location>
        <begin position="685"/>
        <end position="696"/>
    </location>
</feature>
<evidence type="ECO:0000256" key="7">
    <source>
        <dbReference type="ARBA" id="ARBA00022989"/>
    </source>
</evidence>
<dbReference type="Gene3D" id="3.30.420.10">
    <property type="entry name" value="Ribonuclease H-like superfamily/Ribonuclease H"/>
    <property type="match status" value="1"/>
</dbReference>
<dbReference type="SUPFAM" id="SSF57756">
    <property type="entry name" value="Retrovirus zinc finger-like domains"/>
    <property type="match status" value="1"/>
</dbReference>
<dbReference type="Pfam" id="PF07727">
    <property type="entry name" value="RVT_2"/>
    <property type="match status" value="2"/>
</dbReference>
<sequence>MDEEDWEELQQRAAGTIRLCLADEVMYHVMHLSSPDEIWRKLESQFMSKSLTTKLYLKQRLYGLKMQDDHDLAQHVNVFNQIVSDLARLDVKIEDEDRAMILLCSLPPSYEHMVTTLTYGKETINVEEITAALLAHNQRKQNAGESSQADSLYVKGNRDRGWKPEKAGSGKRNSRSKSRDKKTIHCYKCKEAGHMKRDCPKLKKQTDEKRDGSSKSVSVVEDDNSDCSEGDMLSISTTQLTDAWILDSGCSYHITPNREWFSTYRPVNSGSVYLGDDRCCNIVGIGDVRIKMHDGSVRTLSGVRHIPDLKKNLISLGTLHKNGFIPKADEDRETIRIVKGALTVMKGKMTAGNIYRLLGSTVAGGVHSVESCDDTTKLWHMRLAHLSERGMAELHKRNLLHGVKSCKLDFCKYCVLGKQTKVRFKTAKHTTQGILDYVHSDVWGPSMTSSLGGSRYYVTFIDDFSRKVWVYFLKQKSEVFEKFKLWKAEVENQTGRKIKCLRSDNGTEYTDSQFLQFCKEHGIQRHFTVRKTPQQNGVAERMNRSLNERARCLRLNAGIPKHFWAEAVNMACYLINRSPRASLAGKVAEEVWTGHDVSFDNLRIFGCPAYVHVPADERSKLDAKSKECIFLGYKKGVKGFKFWDPVAKKVVISRDVVFDEQSMLQQKQDTTVVDFEQFPVEKPETSQPTSGGSTTDDLQDYSLARDRVRRTNIKPPNRLGFEDLVSFALIVSSDDPVTFHDAVTSQENDKWMAAMVEEMESLNHNRTWELVPLPEGKKPIGCKWVYKKKPVVTEKEGEKFKARLVAKGFSQQKGVDYDEIFSPVVRHTSIRAVLALVASWDLHLEQMDVKTAFLHGDLEEQIYMRQPEGFTQPGNEHLVCRLKKSFLDDGSFIFLLLYVDDMLIAAKNMDDVIGLKTLLSQEFDMKDLGAAKKILGMEICRDRDSRKLRLSQRGYVEKMLERFAMSSAKPVSTPLANHFKLSSEQCPKTDKEAEDMAKVPYSNAVGCLMYAMVCTRPDLAHAVSQVCKYMSKPGKQHWEAVKWIFRYLKGTVGHGIVFGSQRDNPLVVGYVDSDYAGDLDNRRSTTGYVFTLGGGPICWKSTVQSIVALSTTEAEYMAAAEAAKEALWLTGLVKELGVQQGGVQLAKNQVYRARTKHIDVRFHKIRELVASGEVLFQKVHTDENAADMFTKPDIRQGGDLLGMAHKYTSKEDRRWSGVSEANINCPYKESLVVGLRIMWVGGAGAQPPRKMAVEMNSFLPLILFCLAAIISSTVFFQRKKRCYTSKSKLPPGKLGLPLIGETMEFYKAQRSNRLFEDFVEPRIAKYGKIFKTSLMGSPTVIVNGAEANGFILSNEFKLVISSWPSSSVQLMGRNSIMEKQGDQHRFQRGLITSSLSCSALGSLVPKICRAVQLHLKSYWHGKDRVSLYCSTKLLTFTIVFECLLGINVEPQMLGTFERVLEGAFAPPINFPGSKFSRAKRARVEIVKMLQKVVAEKRQEMEKTSMGCSSSTLLARLVAAMIRGDLTEEEVIDNVVLLVFAAHDTTSFAIAMTFKMLAQHPHCYSRILQEHDGVMKTKKEGEELRLGDVKKMEYIWEAARESMRLFPPIFGSFRKAVADIEYQGFTIPKGWKVLWTAYGTHYDGEYFKDPWRFDPSRFRESVPPYVYVPFGGGARRCAGYQLAKLNILIFLHYVLTGYNWSLVHPNESIIMDPLPLPSKGMPINISPKTPK</sequence>
<dbReference type="PROSITE" id="PS50158">
    <property type="entry name" value="ZF_CCHC"/>
    <property type="match status" value="1"/>
</dbReference>
<dbReference type="GO" id="GO:0016705">
    <property type="term" value="F:oxidoreductase activity, acting on paired donors, with incorporation or reduction of molecular oxygen"/>
    <property type="evidence" value="ECO:0007669"/>
    <property type="project" value="InterPro"/>
</dbReference>
<evidence type="ECO:0000256" key="11">
    <source>
        <dbReference type="PROSITE-ProRule" id="PRU00047"/>
    </source>
</evidence>
<organism evidence="16 17">
    <name type="scientific">Hibiscus syriacus</name>
    <name type="common">Rose of Sharon</name>
    <dbReference type="NCBI Taxonomy" id="106335"/>
    <lineage>
        <taxon>Eukaryota</taxon>
        <taxon>Viridiplantae</taxon>
        <taxon>Streptophyta</taxon>
        <taxon>Embryophyta</taxon>
        <taxon>Tracheophyta</taxon>
        <taxon>Spermatophyta</taxon>
        <taxon>Magnoliopsida</taxon>
        <taxon>eudicotyledons</taxon>
        <taxon>Gunneridae</taxon>
        <taxon>Pentapetalae</taxon>
        <taxon>rosids</taxon>
        <taxon>malvids</taxon>
        <taxon>Malvales</taxon>
        <taxon>Malvaceae</taxon>
        <taxon>Malvoideae</taxon>
        <taxon>Hibiscus</taxon>
    </lineage>
</organism>
<keyword evidence="4 13" id="KW-0812">Transmembrane</keyword>
<comment type="subcellular location">
    <subcellularLocation>
        <location evidence="2">Membrane</location>
        <topology evidence="2">Single-pass membrane protein</topology>
    </subcellularLocation>
</comment>
<dbReference type="InterPro" id="IPR001128">
    <property type="entry name" value="Cyt_P450"/>
</dbReference>
<evidence type="ECO:0000256" key="9">
    <source>
        <dbReference type="ARBA" id="ARBA00023004"/>
    </source>
</evidence>
<dbReference type="EMBL" id="VEPZ02001335">
    <property type="protein sequence ID" value="KAE8678468.1"/>
    <property type="molecule type" value="Genomic_DNA"/>
</dbReference>
<evidence type="ECO:0000256" key="8">
    <source>
        <dbReference type="ARBA" id="ARBA00023002"/>
    </source>
</evidence>
<keyword evidence="9 10" id="KW-0408">Iron</keyword>
<keyword evidence="6" id="KW-0064">Aspartyl protease</keyword>
<feature type="region of interest" description="Disordered" evidence="12">
    <location>
        <begin position="200"/>
        <end position="227"/>
    </location>
</feature>
<dbReference type="Pfam" id="PF00067">
    <property type="entry name" value="p450"/>
    <property type="match status" value="1"/>
</dbReference>
<dbReference type="Pfam" id="PF22936">
    <property type="entry name" value="Pol_BBD"/>
    <property type="match status" value="1"/>
</dbReference>
<keyword evidence="11" id="KW-0862">Zinc</keyword>
<dbReference type="GO" id="GO:0004190">
    <property type="term" value="F:aspartic-type endopeptidase activity"/>
    <property type="evidence" value="ECO:0007669"/>
    <property type="project" value="UniProtKB-KW"/>
</dbReference>
<evidence type="ECO:0000256" key="3">
    <source>
        <dbReference type="ARBA" id="ARBA00010617"/>
    </source>
</evidence>
<dbReference type="InterPro" id="IPR013103">
    <property type="entry name" value="RVT_2"/>
</dbReference>
<dbReference type="GO" id="GO:0005506">
    <property type="term" value="F:iron ion binding"/>
    <property type="evidence" value="ECO:0007669"/>
    <property type="project" value="InterPro"/>
</dbReference>
<evidence type="ECO:0000313" key="16">
    <source>
        <dbReference type="EMBL" id="KAE8678468.1"/>
    </source>
</evidence>
<dbReference type="InterPro" id="IPR057670">
    <property type="entry name" value="SH3_retrovirus"/>
</dbReference>
<comment type="caution">
    <text evidence="16">The sequence shown here is derived from an EMBL/GenBank/DDBJ whole genome shotgun (WGS) entry which is preliminary data.</text>
</comment>
<dbReference type="InterPro" id="IPR017972">
    <property type="entry name" value="Cyt_P450_CS"/>
</dbReference>
<feature type="region of interest" description="Disordered" evidence="12">
    <location>
        <begin position="680"/>
        <end position="701"/>
    </location>
</feature>
<evidence type="ECO:0000256" key="12">
    <source>
        <dbReference type="SAM" id="MobiDB-lite"/>
    </source>
</evidence>
<dbReference type="GO" id="GO:0008270">
    <property type="term" value="F:zinc ion binding"/>
    <property type="evidence" value="ECO:0007669"/>
    <property type="project" value="UniProtKB-KW"/>
</dbReference>
<dbReference type="InterPro" id="IPR036875">
    <property type="entry name" value="Znf_CCHC_sf"/>
</dbReference>
<feature type="binding site" description="axial binding residue" evidence="10">
    <location>
        <position position="1676"/>
    </location>
    <ligand>
        <name>heme</name>
        <dbReference type="ChEBI" id="CHEBI:30413"/>
    </ligand>
    <ligandPart>
        <name>Fe</name>
        <dbReference type="ChEBI" id="CHEBI:18248"/>
    </ligandPart>
</feature>
<comment type="cofactor">
    <cofactor evidence="1 10">
        <name>heme</name>
        <dbReference type="ChEBI" id="CHEBI:30413"/>
    </cofactor>
</comment>
<accession>A0A6A2XS83</accession>
<feature type="compositionally biased region" description="Polar residues" evidence="12">
    <location>
        <begin position="140"/>
        <end position="150"/>
    </location>
</feature>
<dbReference type="PANTHER" id="PTHR24286:SF221">
    <property type="entry name" value="TAXADIENE 5-ALPHA HYDROXYLASE"/>
    <property type="match status" value="1"/>
</dbReference>
<keyword evidence="6" id="KW-0378">Hydrolase</keyword>
<keyword evidence="7 13" id="KW-1133">Transmembrane helix</keyword>
<keyword evidence="17" id="KW-1185">Reference proteome</keyword>
<evidence type="ECO:0000256" key="1">
    <source>
        <dbReference type="ARBA" id="ARBA00001971"/>
    </source>
</evidence>
<dbReference type="GO" id="GO:0003676">
    <property type="term" value="F:nucleic acid binding"/>
    <property type="evidence" value="ECO:0007669"/>
    <property type="project" value="InterPro"/>
</dbReference>
<dbReference type="Pfam" id="PF00098">
    <property type="entry name" value="zf-CCHC"/>
    <property type="match status" value="1"/>
</dbReference>
<feature type="domain" description="Integrase catalytic" evidence="15">
    <location>
        <begin position="424"/>
        <end position="596"/>
    </location>
</feature>
<dbReference type="InterPro" id="IPR036396">
    <property type="entry name" value="Cyt_P450_sf"/>
</dbReference>
<dbReference type="PRINTS" id="PR00463">
    <property type="entry name" value="EP450I"/>
</dbReference>
<feature type="transmembrane region" description="Helical" evidence="13">
    <location>
        <begin position="1258"/>
        <end position="1276"/>
    </location>
</feature>
<keyword evidence="6" id="KW-0645">Protease</keyword>
<dbReference type="SMART" id="SM00343">
    <property type="entry name" value="ZnF_C2HC"/>
    <property type="match status" value="1"/>
</dbReference>
<keyword evidence="5 10" id="KW-0479">Metal-binding</keyword>
<keyword evidence="13" id="KW-0472">Membrane</keyword>
<dbReference type="GO" id="GO:0015074">
    <property type="term" value="P:DNA integration"/>
    <property type="evidence" value="ECO:0007669"/>
    <property type="project" value="InterPro"/>
</dbReference>
<keyword evidence="10" id="KW-0349">Heme</keyword>
<dbReference type="Pfam" id="PF00665">
    <property type="entry name" value="rve"/>
    <property type="match status" value="1"/>
</dbReference>
<dbReference type="InterPro" id="IPR001878">
    <property type="entry name" value="Znf_CCHC"/>
</dbReference>
<evidence type="ECO:0000259" key="14">
    <source>
        <dbReference type="PROSITE" id="PS50158"/>
    </source>
</evidence>
<dbReference type="InterPro" id="IPR001584">
    <property type="entry name" value="Integrase_cat-core"/>
</dbReference>
<dbReference type="SUPFAM" id="SSF56672">
    <property type="entry name" value="DNA/RNA polymerases"/>
    <property type="match status" value="1"/>
</dbReference>
<dbReference type="Pfam" id="PF14223">
    <property type="entry name" value="Retrotran_gag_2"/>
    <property type="match status" value="1"/>
</dbReference>
<evidence type="ECO:0000256" key="6">
    <source>
        <dbReference type="ARBA" id="ARBA00022750"/>
    </source>
</evidence>
<dbReference type="InterPro" id="IPR002401">
    <property type="entry name" value="Cyt_P450_E_grp-I"/>
</dbReference>
<dbReference type="GO" id="GO:0016125">
    <property type="term" value="P:sterol metabolic process"/>
    <property type="evidence" value="ECO:0007669"/>
    <property type="project" value="TreeGrafter"/>
</dbReference>
<reference evidence="16" key="1">
    <citation type="submission" date="2019-09" db="EMBL/GenBank/DDBJ databases">
        <title>Draft genome information of white flower Hibiscus syriacus.</title>
        <authorList>
            <person name="Kim Y.-M."/>
        </authorList>
    </citation>
    <scope>NUCLEOTIDE SEQUENCE [LARGE SCALE GENOMIC DNA]</scope>
    <source>
        <strain evidence="16">YM2019G1</strain>
    </source>
</reference>
<dbReference type="PROSITE" id="PS00086">
    <property type="entry name" value="CYTOCHROME_P450"/>
    <property type="match status" value="1"/>
</dbReference>
<protein>
    <submittedName>
        <fullName evidence="16">Ribosomal L1 domain-containing protein 1-like</fullName>
    </submittedName>
</protein>
<dbReference type="InterPro" id="IPR036397">
    <property type="entry name" value="RNaseH_sf"/>
</dbReference>
<name>A0A6A2XS83_HIBSY</name>
<dbReference type="GO" id="GO:0016020">
    <property type="term" value="C:membrane"/>
    <property type="evidence" value="ECO:0007669"/>
    <property type="project" value="UniProtKB-SubCell"/>
</dbReference>
<comment type="similarity">
    <text evidence="3">Belongs to the cytochrome P450 family.</text>
</comment>
<feature type="region of interest" description="Disordered" evidence="12">
    <location>
        <begin position="140"/>
        <end position="182"/>
    </location>
</feature>
<feature type="compositionally biased region" description="Basic and acidic residues" evidence="12">
    <location>
        <begin position="156"/>
        <end position="168"/>
    </location>
</feature>
<dbReference type="SUPFAM" id="SSF53098">
    <property type="entry name" value="Ribonuclease H-like"/>
    <property type="match status" value="1"/>
</dbReference>
<dbReference type="InterPro" id="IPR054722">
    <property type="entry name" value="PolX-like_BBD"/>
</dbReference>
<keyword evidence="11" id="KW-0863">Zinc-finger</keyword>
<dbReference type="SUPFAM" id="SSF48264">
    <property type="entry name" value="Cytochrome P450"/>
    <property type="match status" value="1"/>
</dbReference>